<dbReference type="InterPro" id="IPR020846">
    <property type="entry name" value="MFS_dom"/>
</dbReference>
<feature type="transmembrane region" description="Helical" evidence="8">
    <location>
        <begin position="131"/>
        <end position="155"/>
    </location>
</feature>
<protein>
    <submittedName>
        <fullName evidence="10">MFS general substrate transporter</fullName>
    </submittedName>
</protein>
<dbReference type="GO" id="GO:0022857">
    <property type="term" value="F:transmembrane transporter activity"/>
    <property type="evidence" value="ECO:0007669"/>
    <property type="project" value="InterPro"/>
</dbReference>
<dbReference type="Gene3D" id="1.20.1720.10">
    <property type="entry name" value="Multidrug resistance protein D"/>
    <property type="match status" value="1"/>
</dbReference>
<feature type="transmembrane region" description="Helical" evidence="8">
    <location>
        <begin position="227"/>
        <end position="247"/>
    </location>
</feature>
<evidence type="ECO:0000313" key="10">
    <source>
        <dbReference type="EMBL" id="KAK4107224.1"/>
    </source>
</evidence>
<feature type="transmembrane region" description="Helical" evidence="8">
    <location>
        <begin position="202"/>
        <end position="221"/>
    </location>
</feature>
<gene>
    <name evidence="10" type="ORF">N656DRAFT_785515</name>
</gene>
<feature type="transmembrane region" description="Helical" evidence="8">
    <location>
        <begin position="7"/>
        <end position="30"/>
    </location>
</feature>
<dbReference type="EMBL" id="MU853378">
    <property type="protein sequence ID" value="KAK4107224.1"/>
    <property type="molecule type" value="Genomic_DNA"/>
</dbReference>
<dbReference type="Pfam" id="PF07690">
    <property type="entry name" value="MFS_1"/>
    <property type="match status" value="1"/>
</dbReference>
<evidence type="ECO:0000256" key="7">
    <source>
        <dbReference type="SAM" id="MobiDB-lite"/>
    </source>
</evidence>
<keyword evidence="3 8" id="KW-0812">Transmembrane</keyword>
<keyword evidence="11" id="KW-1185">Reference proteome</keyword>
<evidence type="ECO:0000256" key="4">
    <source>
        <dbReference type="ARBA" id="ARBA00022989"/>
    </source>
</evidence>
<dbReference type="GO" id="GO:0005886">
    <property type="term" value="C:plasma membrane"/>
    <property type="evidence" value="ECO:0007669"/>
    <property type="project" value="TreeGrafter"/>
</dbReference>
<dbReference type="AlphaFoldDB" id="A0AAN6QEC1"/>
<evidence type="ECO:0000256" key="5">
    <source>
        <dbReference type="ARBA" id="ARBA00023136"/>
    </source>
</evidence>
<dbReference type="InterPro" id="IPR036259">
    <property type="entry name" value="MFS_trans_sf"/>
</dbReference>
<dbReference type="Proteomes" id="UP001302812">
    <property type="component" value="Unassembled WGS sequence"/>
</dbReference>
<organism evidence="10 11">
    <name type="scientific">Canariomyces notabilis</name>
    <dbReference type="NCBI Taxonomy" id="2074819"/>
    <lineage>
        <taxon>Eukaryota</taxon>
        <taxon>Fungi</taxon>
        <taxon>Dikarya</taxon>
        <taxon>Ascomycota</taxon>
        <taxon>Pezizomycotina</taxon>
        <taxon>Sordariomycetes</taxon>
        <taxon>Sordariomycetidae</taxon>
        <taxon>Sordariales</taxon>
        <taxon>Chaetomiaceae</taxon>
        <taxon>Canariomyces</taxon>
    </lineage>
</organism>
<feature type="transmembrane region" description="Helical" evidence="8">
    <location>
        <begin position="332"/>
        <end position="350"/>
    </location>
</feature>
<reference evidence="10" key="1">
    <citation type="journal article" date="2023" name="Mol. Phylogenet. Evol.">
        <title>Genome-scale phylogeny and comparative genomics of the fungal order Sordariales.</title>
        <authorList>
            <person name="Hensen N."/>
            <person name="Bonometti L."/>
            <person name="Westerberg I."/>
            <person name="Brannstrom I.O."/>
            <person name="Guillou S."/>
            <person name="Cros-Aarteil S."/>
            <person name="Calhoun S."/>
            <person name="Haridas S."/>
            <person name="Kuo A."/>
            <person name="Mondo S."/>
            <person name="Pangilinan J."/>
            <person name="Riley R."/>
            <person name="LaButti K."/>
            <person name="Andreopoulos B."/>
            <person name="Lipzen A."/>
            <person name="Chen C."/>
            <person name="Yan M."/>
            <person name="Daum C."/>
            <person name="Ng V."/>
            <person name="Clum A."/>
            <person name="Steindorff A."/>
            <person name="Ohm R.A."/>
            <person name="Martin F."/>
            <person name="Silar P."/>
            <person name="Natvig D.O."/>
            <person name="Lalanne C."/>
            <person name="Gautier V."/>
            <person name="Ament-Velasquez S.L."/>
            <person name="Kruys A."/>
            <person name="Hutchinson M.I."/>
            <person name="Powell A.J."/>
            <person name="Barry K."/>
            <person name="Miller A.N."/>
            <person name="Grigoriev I.V."/>
            <person name="Debuchy R."/>
            <person name="Gladieux P."/>
            <person name="Hiltunen Thoren M."/>
            <person name="Johannesson H."/>
        </authorList>
    </citation>
    <scope>NUCLEOTIDE SEQUENCE</scope>
    <source>
        <strain evidence="10">CBS 508.74</strain>
    </source>
</reference>
<feature type="transmembrane region" description="Helical" evidence="8">
    <location>
        <begin position="305"/>
        <end position="325"/>
    </location>
</feature>
<evidence type="ECO:0000256" key="2">
    <source>
        <dbReference type="ARBA" id="ARBA00022448"/>
    </source>
</evidence>
<evidence type="ECO:0000256" key="1">
    <source>
        <dbReference type="ARBA" id="ARBA00004141"/>
    </source>
</evidence>
<dbReference type="PANTHER" id="PTHR23501:SF187">
    <property type="entry name" value="MAJOR FACILITATOR SUPERFAMILY (MFS) PROFILE DOMAIN-CONTAINING PROTEIN"/>
    <property type="match status" value="1"/>
</dbReference>
<name>A0AAN6QEC1_9PEZI</name>
<feature type="compositionally biased region" description="Basic and acidic residues" evidence="7">
    <location>
        <begin position="530"/>
        <end position="539"/>
    </location>
</feature>
<dbReference type="PANTHER" id="PTHR23501">
    <property type="entry name" value="MAJOR FACILITATOR SUPERFAMILY"/>
    <property type="match status" value="1"/>
</dbReference>
<dbReference type="PRINTS" id="PR01036">
    <property type="entry name" value="TCRTETB"/>
</dbReference>
<feature type="transmembrane region" description="Helical" evidence="8">
    <location>
        <begin position="161"/>
        <end position="181"/>
    </location>
</feature>
<feature type="transmembrane region" description="Helical" evidence="8">
    <location>
        <begin position="268"/>
        <end position="293"/>
    </location>
</feature>
<dbReference type="PROSITE" id="PS50850">
    <property type="entry name" value="MFS"/>
    <property type="match status" value="1"/>
</dbReference>
<evidence type="ECO:0000313" key="11">
    <source>
        <dbReference type="Proteomes" id="UP001302812"/>
    </source>
</evidence>
<accession>A0AAN6QEC1</accession>
<reference evidence="10" key="2">
    <citation type="submission" date="2023-05" db="EMBL/GenBank/DDBJ databases">
        <authorList>
            <consortium name="Lawrence Berkeley National Laboratory"/>
            <person name="Steindorff A."/>
            <person name="Hensen N."/>
            <person name="Bonometti L."/>
            <person name="Westerberg I."/>
            <person name="Brannstrom I.O."/>
            <person name="Guillou S."/>
            <person name="Cros-Aarteil S."/>
            <person name="Calhoun S."/>
            <person name="Haridas S."/>
            <person name="Kuo A."/>
            <person name="Mondo S."/>
            <person name="Pangilinan J."/>
            <person name="Riley R."/>
            <person name="Labutti K."/>
            <person name="Andreopoulos B."/>
            <person name="Lipzen A."/>
            <person name="Chen C."/>
            <person name="Yanf M."/>
            <person name="Daum C."/>
            <person name="Ng V."/>
            <person name="Clum A."/>
            <person name="Ohm R."/>
            <person name="Martin F."/>
            <person name="Silar P."/>
            <person name="Natvig D."/>
            <person name="Lalanne C."/>
            <person name="Gautier V."/>
            <person name="Ament-Velasquez S.L."/>
            <person name="Kruys A."/>
            <person name="Hutchinson M.I."/>
            <person name="Powell A.J."/>
            <person name="Barry K."/>
            <person name="Miller A.N."/>
            <person name="Grigoriev I.V."/>
            <person name="Debuchy R."/>
            <person name="Gladieux P."/>
            <person name="Thoren M.H."/>
            <person name="Johannesson H."/>
        </authorList>
    </citation>
    <scope>NUCLEOTIDE SEQUENCE</scope>
    <source>
        <strain evidence="10">CBS 508.74</strain>
    </source>
</reference>
<proteinExistence type="predicted"/>
<comment type="subcellular location">
    <subcellularLocation>
        <location evidence="1">Membrane</location>
        <topology evidence="1">Multi-pass membrane protein</topology>
    </subcellularLocation>
</comment>
<evidence type="ECO:0000259" key="9">
    <source>
        <dbReference type="PROSITE" id="PS50850"/>
    </source>
</evidence>
<feature type="transmembrane region" description="Helical" evidence="8">
    <location>
        <begin position="42"/>
        <end position="61"/>
    </location>
</feature>
<comment type="caution">
    <text evidence="10">The sequence shown here is derived from an EMBL/GenBank/DDBJ whole genome shotgun (WGS) entry which is preliminary data.</text>
</comment>
<dbReference type="SUPFAM" id="SSF103473">
    <property type="entry name" value="MFS general substrate transporter"/>
    <property type="match status" value="1"/>
</dbReference>
<sequence length="539" mass="57625">MEILGQGIIVSMQLISILAALDTTVVSTAMPSILKDVGKSAGWIWIANAYFITMTAFQPLFGQAANVFGRRSMTILATLLFAIGSAVCGAGPNLGTVIAGRAIQGIGSGAISILIEINVADLVPLRQRPQYMSIVLLAYTIAACLGPVIGGLFAQYATWRWVFYLNLPVSAVALVTLWIFLRTRHRQDAVLNKIKRVDLGGNALLVASVVAVLIALTWGGTVYEWSSYQTLVPLILGLVGIGAFLCIESTTLIPEPTMPLRLFSNRTSLGAFGIASLHALLTNFTVYFLPVYFQGVLATGPTQSGVNLLPIPFVAMPFAILAGVGTTKYGRYRPFFFVGTALLALTYGLFSRLDENTSTAYWAGVECICSAGLGVLTTTTWPAVQAPLEEVDQAISTAAWGFVRSFGYVWGAAIPAAIFNARVNELALAQISDATVLQSLLNGGAYELASIGGGTAAQDWSPEMRTTITAIYVQALKRCWQVAMGFALLGFLLCFVVKDVPLREELETEYGLEDNSANKDDATKNAAIVKEGEKESKAA</sequence>
<evidence type="ECO:0000256" key="8">
    <source>
        <dbReference type="SAM" id="Phobius"/>
    </source>
</evidence>
<feature type="region of interest" description="Disordered" evidence="7">
    <location>
        <begin position="511"/>
        <end position="539"/>
    </location>
</feature>
<dbReference type="RefSeq" id="XP_064664794.1">
    <property type="nucleotide sequence ID" value="XM_064816407.1"/>
</dbReference>
<keyword evidence="4 8" id="KW-1133">Transmembrane helix</keyword>
<keyword evidence="6" id="KW-0325">Glycoprotein</keyword>
<keyword evidence="2" id="KW-0813">Transport</keyword>
<dbReference type="Gene3D" id="1.20.1250.20">
    <property type="entry name" value="MFS general substrate transporter like domains"/>
    <property type="match status" value="1"/>
</dbReference>
<evidence type="ECO:0000256" key="3">
    <source>
        <dbReference type="ARBA" id="ARBA00022692"/>
    </source>
</evidence>
<feature type="domain" description="Major facilitator superfamily (MFS) profile" evidence="9">
    <location>
        <begin position="8"/>
        <end position="447"/>
    </location>
</feature>
<feature type="transmembrane region" description="Helical" evidence="8">
    <location>
        <begin position="73"/>
        <end position="92"/>
    </location>
</feature>
<dbReference type="GeneID" id="89940532"/>
<keyword evidence="5 8" id="KW-0472">Membrane</keyword>
<evidence type="ECO:0000256" key="6">
    <source>
        <dbReference type="ARBA" id="ARBA00023180"/>
    </source>
</evidence>
<feature type="transmembrane region" description="Helical" evidence="8">
    <location>
        <begin position="98"/>
        <end position="119"/>
    </location>
</feature>
<dbReference type="InterPro" id="IPR011701">
    <property type="entry name" value="MFS"/>
</dbReference>